<dbReference type="AlphaFoldDB" id="A0A1W1H8J5"/>
<evidence type="ECO:0000313" key="2">
    <source>
        <dbReference type="Proteomes" id="UP000191931"/>
    </source>
</evidence>
<reference evidence="1 2" key="1">
    <citation type="submission" date="2017-03" db="EMBL/GenBank/DDBJ databases">
        <authorList>
            <person name="Afonso C.L."/>
            <person name="Miller P.J."/>
            <person name="Scott M.A."/>
            <person name="Spackman E."/>
            <person name="Goraichik I."/>
            <person name="Dimitrov K.M."/>
            <person name="Suarez D.L."/>
            <person name="Swayne D.E."/>
        </authorList>
    </citation>
    <scope>NUCLEOTIDE SEQUENCE [LARGE SCALE GENOMIC DNA]</scope>
    <source>
        <strain evidence="1">PRJEB14757</strain>
    </source>
</reference>
<dbReference type="EMBL" id="FWEV01000062">
    <property type="protein sequence ID" value="SLM28789.1"/>
    <property type="molecule type" value="Genomic_DNA"/>
</dbReference>
<name>A0A1W1H8J5_9BACT</name>
<gene>
    <name evidence="1" type="ORF">MTBBW1_1540015</name>
</gene>
<accession>A0A1W1H8J5</accession>
<dbReference type="STRING" id="1246637.MTBBW1_1540015"/>
<keyword evidence="2" id="KW-1185">Reference proteome</keyword>
<evidence type="ECO:0000313" key="1">
    <source>
        <dbReference type="EMBL" id="SLM28789.1"/>
    </source>
</evidence>
<dbReference type="Proteomes" id="UP000191931">
    <property type="component" value="Unassembled WGS sequence"/>
</dbReference>
<protein>
    <submittedName>
        <fullName evidence="1">Uncharacterized protein</fullName>
    </submittedName>
</protein>
<organism evidence="1 2">
    <name type="scientific">Desulfamplus magnetovallimortis</name>
    <dbReference type="NCBI Taxonomy" id="1246637"/>
    <lineage>
        <taxon>Bacteria</taxon>
        <taxon>Pseudomonadati</taxon>
        <taxon>Thermodesulfobacteriota</taxon>
        <taxon>Desulfobacteria</taxon>
        <taxon>Desulfobacterales</taxon>
        <taxon>Desulfobacteraceae</taxon>
        <taxon>Desulfamplus</taxon>
    </lineage>
</organism>
<sequence length="87" mass="10597">MTFISFIKESYKIHCNLKYFEGFDETIKSILNLDDEVQLYHIFKHYLNLFCFESTSKDKYRYDKENNVATFILYPRLIQNSHYTDFG</sequence>
<proteinExistence type="predicted"/>